<name>A0A0R3PRK7_ANGCS</name>
<sequence length="79" mass="8895">MWFHKVFNYFHLTGASGGGGGKNSTRNRKCTTQDQQETEKKARELRTKSVFAPEFGCSTFYDDDDQPDTDDAVRRPAGS</sequence>
<organism evidence="4">
    <name type="scientific">Angiostrongylus costaricensis</name>
    <name type="common">Nematode worm</name>
    <dbReference type="NCBI Taxonomy" id="334426"/>
    <lineage>
        <taxon>Eukaryota</taxon>
        <taxon>Metazoa</taxon>
        <taxon>Ecdysozoa</taxon>
        <taxon>Nematoda</taxon>
        <taxon>Chromadorea</taxon>
        <taxon>Rhabditida</taxon>
        <taxon>Rhabditina</taxon>
        <taxon>Rhabditomorpha</taxon>
        <taxon>Strongyloidea</taxon>
        <taxon>Metastrongylidae</taxon>
        <taxon>Angiostrongylus</taxon>
    </lineage>
</organism>
<gene>
    <name evidence="2" type="ORF">ACOC_LOCUS8152</name>
</gene>
<accession>A0A0R3PRK7</accession>
<reference evidence="4" key="1">
    <citation type="submission" date="2017-02" db="UniProtKB">
        <authorList>
            <consortium name="WormBaseParasite"/>
        </authorList>
    </citation>
    <scope>IDENTIFICATION</scope>
</reference>
<proteinExistence type="predicted"/>
<keyword evidence="3" id="KW-1185">Reference proteome</keyword>
<evidence type="ECO:0000256" key="1">
    <source>
        <dbReference type="SAM" id="MobiDB-lite"/>
    </source>
</evidence>
<evidence type="ECO:0000313" key="3">
    <source>
        <dbReference type="Proteomes" id="UP000267027"/>
    </source>
</evidence>
<dbReference type="AlphaFoldDB" id="A0A0R3PRK7"/>
<evidence type="ECO:0000313" key="4">
    <source>
        <dbReference type="WBParaSite" id="ACOC_0000815101-mRNA-1"/>
    </source>
</evidence>
<feature type="region of interest" description="Disordered" evidence="1">
    <location>
        <begin position="14"/>
        <end position="45"/>
    </location>
</feature>
<dbReference type="EMBL" id="UYYA01004121">
    <property type="protein sequence ID" value="VDM59737.1"/>
    <property type="molecule type" value="Genomic_DNA"/>
</dbReference>
<protein>
    <submittedName>
        <fullName evidence="2 4">Uncharacterized protein</fullName>
    </submittedName>
</protein>
<feature type="compositionally biased region" description="Acidic residues" evidence="1">
    <location>
        <begin position="61"/>
        <end position="70"/>
    </location>
</feature>
<feature type="region of interest" description="Disordered" evidence="1">
    <location>
        <begin position="58"/>
        <end position="79"/>
    </location>
</feature>
<reference evidence="2 3" key="2">
    <citation type="submission" date="2018-11" db="EMBL/GenBank/DDBJ databases">
        <authorList>
            <consortium name="Pathogen Informatics"/>
        </authorList>
    </citation>
    <scope>NUCLEOTIDE SEQUENCE [LARGE SCALE GENOMIC DNA]</scope>
    <source>
        <strain evidence="2 3">Costa Rica</strain>
    </source>
</reference>
<dbReference type="Proteomes" id="UP000267027">
    <property type="component" value="Unassembled WGS sequence"/>
</dbReference>
<dbReference type="WBParaSite" id="ACOC_0000815101-mRNA-1">
    <property type="protein sequence ID" value="ACOC_0000815101-mRNA-1"/>
    <property type="gene ID" value="ACOC_0000815101"/>
</dbReference>
<evidence type="ECO:0000313" key="2">
    <source>
        <dbReference type="EMBL" id="VDM59737.1"/>
    </source>
</evidence>